<evidence type="ECO:0000313" key="2">
    <source>
        <dbReference type="WBParaSite" id="PEQ_0000652001-mRNA-1"/>
    </source>
</evidence>
<dbReference type="Proteomes" id="UP000887564">
    <property type="component" value="Unplaced"/>
</dbReference>
<reference evidence="2" key="1">
    <citation type="submission" date="2022-11" db="UniProtKB">
        <authorList>
            <consortium name="WormBaseParasite"/>
        </authorList>
    </citation>
    <scope>IDENTIFICATION</scope>
</reference>
<protein>
    <submittedName>
        <fullName evidence="2">Uncharacterized protein</fullName>
    </submittedName>
</protein>
<dbReference type="WBParaSite" id="PEQ_0000652001-mRNA-1">
    <property type="protein sequence ID" value="PEQ_0000652001-mRNA-1"/>
    <property type="gene ID" value="PEQ_0000652001"/>
</dbReference>
<accession>A0A914RWY0</accession>
<evidence type="ECO:0000313" key="1">
    <source>
        <dbReference type="Proteomes" id="UP000887564"/>
    </source>
</evidence>
<keyword evidence="1" id="KW-1185">Reference proteome</keyword>
<name>A0A914RWY0_PAREQ</name>
<proteinExistence type="predicted"/>
<organism evidence="1 2">
    <name type="scientific">Parascaris equorum</name>
    <name type="common">Equine roundworm</name>
    <dbReference type="NCBI Taxonomy" id="6256"/>
    <lineage>
        <taxon>Eukaryota</taxon>
        <taxon>Metazoa</taxon>
        <taxon>Ecdysozoa</taxon>
        <taxon>Nematoda</taxon>
        <taxon>Chromadorea</taxon>
        <taxon>Rhabditida</taxon>
        <taxon>Spirurina</taxon>
        <taxon>Ascaridomorpha</taxon>
        <taxon>Ascaridoidea</taxon>
        <taxon>Ascarididae</taxon>
        <taxon>Parascaris</taxon>
    </lineage>
</organism>
<sequence length="41" mass="5031">MSLPSPQPRYFEMLLWMILQLIGQNCYSSEQRHIHSYRTFK</sequence>
<dbReference type="AlphaFoldDB" id="A0A914RWY0"/>